<dbReference type="Proteomes" id="UP000023152">
    <property type="component" value="Unassembled WGS sequence"/>
</dbReference>
<feature type="transmembrane region" description="Helical" evidence="2">
    <location>
        <begin position="53"/>
        <end position="74"/>
    </location>
</feature>
<keyword evidence="4" id="KW-1185">Reference proteome</keyword>
<comment type="caution">
    <text evidence="3">The sequence shown here is derived from an EMBL/GenBank/DDBJ whole genome shotgun (WGS) entry which is preliminary data.</text>
</comment>
<evidence type="ECO:0000256" key="2">
    <source>
        <dbReference type="SAM" id="Phobius"/>
    </source>
</evidence>
<proteinExistence type="predicted"/>
<feature type="region of interest" description="Disordered" evidence="1">
    <location>
        <begin position="180"/>
        <end position="222"/>
    </location>
</feature>
<evidence type="ECO:0000256" key="1">
    <source>
        <dbReference type="SAM" id="MobiDB-lite"/>
    </source>
</evidence>
<keyword evidence="2" id="KW-1133">Transmembrane helix</keyword>
<reference evidence="3 4" key="1">
    <citation type="journal article" date="2013" name="Curr. Biol.">
        <title>The Genome of the Foraminiferan Reticulomyxa filosa.</title>
        <authorList>
            <person name="Glockner G."/>
            <person name="Hulsmann N."/>
            <person name="Schleicher M."/>
            <person name="Noegel A.A."/>
            <person name="Eichinger L."/>
            <person name="Gallinger C."/>
            <person name="Pawlowski J."/>
            <person name="Sierra R."/>
            <person name="Euteneuer U."/>
            <person name="Pillet L."/>
            <person name="Moustafa A."/>
            <person name="Platzer M."/>
            <person name="Groth M."/>
            <person name="Szafranski K."/>
            <person name="Schliwa M."/>
        </authorList>
    </citation>
    <scope>NUCLEOTIDE SEQUENCE [LARGE SCALE GENOMIC DNA]</scope>
</reference>
<protein>
    <submittedName>
        <fullName evidence="3">NDT80/PhoG-like protein</fullName>
    </submittedName>
</protein>
<dbReference type="EMBL" id="ASPP01007686">
    <property type="protein sequence ID" value="ETO26714.1"/>
    <property type="molecule type" value="Genomic_DNA"/>
</dbReference>
<feature type="compositionally biased region" description="Basic and acidic residues" evidence="1">
    <location>
        <begin position="199"/>
        <end position="214"/>
    </location>
</feature>
<organism evidence="3 4">
    <name type="scientific">Reticulomyxa filosa</name>
    <dbReference type="NCBI Taxonomy" id="46433"/>
    <lineage>
        <taxon>Eukaryota</taxon>
        <taxon>Sar</taxon>
        <taxon>Rhizaria</taxon>
        <taxon>Retaria</taxon>
        <taxon>Foraminifera</taxon>
        <taxon>Monothalamids</taxon>
        <taxon>Reticulomyxidae</taxon>
        <taxon>Reticulomyxa</taxon>
    </lineage>
</organism>
<feature type="non-terminal residue" evidence="3">
    <location>
        <position position="1"/>
    </location>
</feature>
<dbReference type="AlphaFoldDB" id="X6NLV1"/>
<feature type="region of interest" description="Disordered" evidence="1">
    <location>
        <begin position="117"/>
        <end position="142"/>
    </location>
</feature>
<evidence type="ECO:0000313" key="4">
    <source>
        <dbReference type="Proteomes" id="UP000023152"/>
    </source>
</evidence>
<gene>
    <name evidence="3" type="ORF">RFI_10420</name>
</gene>
<keyword evidence="2" id="KW-0812">Transmembrane</keyword>
<feature type="transmembrane region" description="Helical" evidence="2">
    <location>
        <begin position="21"/>
        <end position="41"/>
    </location>
</feature>
<feature type="compositionally biased region" description="Polar residues" evidence="1">
    <location>
        <begin position="183"/>
        <end position="196"/>
    </location>
</feature>
<accession>X6NLV1</accession>
<keyword evidence="2" id="KW-0472">Membrane</keyword>
<sequence>KKKKKGNMIKMTTAIGESQRLLLVLCGTVVMTLVGVLLFELPWHQFPNAGELWLFWTSSIGVMYLCHASLYRISKLVDESEKKRFASKAKPSLQSAQVAISKESQVPAFQPAFPVQPQLQPQPQSLSQSKSQSLSQSSQPSPLLHLQIQTQIQSQAQIQTQTQTLEMVAKHIGASHVPMIATINPSNPTLNDSTNPQQKQEDQKQDDAKKENNPRHCSSSRH</sequence>
<evidence type="ECO:0000313" key="3">
    <source>
        <dbReference type="EMBL" id="ETO26714.1"/>
    </source>
</evidence>
<name>X6NLV1_RETFI</name>